<feature type="domain" description="Organic solvent tolerance-like N-terminal" evidence="6">
    <location>
        <begin position="57"/>
        <end position="156"/>
    </location>
</feature>
<proteinExistence type="predicted"/>
<evidence type="ECO:0000256" key="1">
    <source>
        <dbReference type="ARBA" id="ARBA00022448"/>
    </source>
</evidence>
<dbReference type="Pfam" id="PF03968">
    <property type="entry name" value="LptD_N"/>
    <property type="match status" value="1"/>
</dbReference>
<gene>
    <name evidence="7" type="primary">lptA</name>
    <name evidence="7" type="ORF">HBF26_04475</name>
</gene>
<reference evidence="7 8" key="1">
    <citation type="journal article" date="2011" name="Curr. Microbiol.">
        <title>Luteibacter jiangsuensis sp. nov.: a methamidophos-degrading bacterium isolated from a methamidophos-manufacturing factory.</title>
        <authorList>
            <person name="Wang L."/>
            <person name="Wang G.L."/>
            <person name="Li S.P."/>
            <person name="Jiang J.D."/>
        </authorList>
    </citation>
    <scope>NUCLEOTIDE SEQUENCE [LARGE SCALE GENOMIC DNA]</scope>
    <source>
        <strain evidence="7 8">CGMCC 1.10133</strain>
    </source>
</reference>
<evidence type="ECO:0000256" key="3">
    <source>
        <dbReference type="ARBA" id="ARBA00022764"/>
    </source>
</evidence>
<dbReference type="EMBL" id="JAAQQR010000002">
    <property type="protein sequence ID" value="NID04128.1"/>
    <property type="molecule type" value="Genomic_DNA"/>
</dbReference>
<sequence>MQFTLSTSRANAKVVMATLGMALLASTSAFAKKADRDQPADVVSKSFDGTQAPQNGQPGKVIWTTNVVLTQGTLKITGSKATGYLDADNTLTRVVVEGSPATIHQLDDQNQPMDGRASNIDYKIDKDFAVLTGNAYVNQPAKGSAQGDKLTYNTSDSTMTGESSGGAPVHMTFQPKNKAPGTPAASPETPAKDAAPATDTKKP</sequence>
<dbReference type="Proteomes" id="UP001429601">
    <property type="component" value="Unassembled WGS sequence"/>
</dbReference>
<evidence type="ECO:0000313" key="7">
    <source>
        <dbReference type="EMBL" id="NID04128.1"/>
    </source>
</evidence>
<dbReference type="InterPro" id="IPR052037">
    <property type="entry name" value="LPS_export_LptA"/>
</dbReference>
<evidence type="ECO:0000256" key="5">
    <source>
        <dbReference type="SAM" id="SignalP"/>
    </source>
</evidence>
<evidence type="ECO:0000256" key="2">
    <source>
        <dbReference type="ARBA" id="ARBA00022729"/>
    </source>
</evidence>
<evidence type="ECO:0000259" key="6">
    <source>
        <dbReference type="Pfam" id="PF03968"/>
    </source>
</evidence>
<keyword evidence="2 5" id="KW-0732">Signal</keyword>
<dbReference type="RefSeq" id="WP_167123519.1">
    <property type="nucleotide sequence ID" value="NZ_JAAQQR010000002.1"/>
</dbReference>
<comment type="caution">
    <text evidence="7">The sequence shown here is derived from an EMBL/GenBank/DDBJ whole genome shotgun (WGS) entry which is preliminary data.</text>
</comment>
<evidence type="ECO:0000313" key="8">
    <source>
        <dbReference type="Proteomes" id="UP001429601"/>
    </source>
</evidence>
<dbReference type="Gene3D" id="2.60.450.10">
    <property type="entry name" value="Lipopolysaccharide (LPS) transport protein A like domain"/>
    <property type="match status" value="1"/>
</dbReference>
<name>A0ABX0Q1E5_9GAMM</name>
<dbReference type="InterPro" id="IPR005653">
    <property type="entry name" value="OstA-like_N"/>
</dbReference>
<dbReference type="PANTHER" id="PTHR36504">
    <property type="entry name" value="LIPOPOLYSACCHARIDE EXPORT SYSTEM PROTEIN LPTA"/>
    <property type="match status" value="1"/>
</dbReference>
<dbReference type="PANTHER" id="PTHR36504:SF1">
    <property type="entry name" value="LIPOPOLYSACCHARIDE EXPORT SYSTEM PROTEIN LPTA"/>
    <property type="match status" value="1"/>
</dbReference>
<accession>A0ABX0Q1E5</accession>
<evidence type="ECO:0000256" key="4">
    <source>
        <dbReference type="SAM" id="MobiDB-lite"/>
    </source>
</evidence>
<protein>
    <submittedName>
        <fullName evidence="7">Lipopolysaccharide transport periplasmic protein LptA</fullName>
    </submittedName>
</protein>
<dbReference type="NCBIfam" id="TIGR03002">
    <property type="entry name" value="outer_YhbN_LptA"/>
    <property type="match status" value="1"/>
</dbReference>
<keyword evidence="8" id="KW-1185">Reference proteome</keyword>
<feature type="compositionally biased region" description="Low complexity" evidence="4">
    <location>
        <begin position="192"/>
        <end position="203"/>
    </location>
</feature>
<feature type="signal peptide" evidence="5">
    <location>
        <begin position="1"/>
        <end position="31"/>
    </location>
</feature>
<feature type="chain" id="PRO_5046835852" evidence="5">
    <location>
        <begin position="32"/>
        <end position="203"/>
    </location>
</feature>
<dbReference type="InterPro" id="IPR014340">
    <property type="entry name" value="LptA"/>
</dbReference>
<organism evidence="7 8">
    <name type="scientific">Luteibacter jiangsuensis</name>
    <dbReference type="NCBI Taxonomy" id="637577"/>
    <lineage>
        <taxon>Bacteria</taxon>
        <taxon>Pseudomonadati</taxon>
        <taxon>Pseudomonadota</taxon>
        <taxon>Gammaproteobacteria</taxon>
        <taxon>Lysobacterales</taxon>
        <taxon>Rhodanobacteraceae</taxon>
        <taxon>Luteibacter</taxon>
    </lineage>
</organism>
<feature type="compositionally biased region" description="Polar residues" evidence="4">
    <location>
        <begin position="151"/>
        <end position="162"/>
    </location>
</feature>
<feature type="region of interest" description="Disordered" evidence="4">
    <location>
        <begin position="141"/>
        <end position="203"/>
    </location>
</feature>
<keyword evidence="1" id="KW-0813">Transport</keyword>
<keyword evidence="3" id="KW-0574">Periplasm</keyword>